<organism evidence="2 3">
    <name type="scientific">Nocardia acididurans</name>
    <dbReference type="NCBI Taxonomy" id="2802282"/>
    <lineage>
        <taxon>Bacteria</taxon>
        <taxon>Bacillati</taxon>
        <taxon>Actinomycetota</taxon>
        <taxon>Actinomycetes</taxon>
        <taxon>Mycobacteriales</taxon>
        <taxon>Nocardiaceae</taxon>
        <taxon>Nocardia</taxon>
    </lineage>
</organism>
<dbReference type="InterPro" id="IPR042070">
    <property type="entry name" value="PucR_C-HTH_sf"/>
</dbReference>
<comment type="caution">
    <text evidence="2">The sequence shown here is derived from an EMBL/GenBank/DDBJ whole genome shotgun (WGS) entry which is preliminary data.</text>
</comment>
<dbReference type="RefSeq" id="WP_201958508.1">
    <property type="nucleotide sequence ID" value="NZ_JAERRJ010000026.1"/>
</dbReference>
<dbReference type="EMBL" id="JAERRJ010000026">
    <property type="protein sequence ID" value="MBL1080200.1"/>
    <property type="molecule type" value="Genomic_DNA"/>
</dbReference>
<sequence>MPARHWSELGSADRAQVLGSALLYGRTPAVSGVPIRGHYHVVAIANAPETKASTRKPPAAELPAEPQRRIRSRLTERYGDAAVVNLDSSGGTILLPSRGEPQLPGGLTAELAWVAEAPISAAAVHSSAAAIPRAVALARDLLDIVVRLGYAPDLYTLGDLTVEYQLTRTGPATGSLIAPVEALLETPDLIDTLQSHVAANFDRRKTATTLGVHRNTVDYRLRRIKDLTGLDPHNNSDLLRLQSALITYTYHRRSPVPNT</sequence>
<evidence type="ECO:0000313" key="2">
    <source>
        <dbReference type="EMBL" id="MBL1080200.1"/>
    </source>
</evidence>
<protein>
    <submittedName>
        <fullName evidence="2">Helix-turn-helix domain-containing protein</fullName>
    </submittedName>
</protein>
<dbReference type="PANTHER" id="PTHR33744">
    <property type="entry name" value="CARBOHYDRATE DIACID REGULATOR"/>
    <property type="match status" value="1"/>
</dbReference>
<dbReference type="InterPro" id="IPR025736">
    <property type="entry name" value="PucR_C-HTH_dom"/>
</dbReference>
<dbReference type="Pfam" id="PF13556">
    <property type="entry name" value="HTH_30"/>
    <property type="match status" value="1"/>
</dbReference>
<evidence type="ECO:0000259" key="1">
    <source>
        <dbReference type="Pfam" id="PF13556"/>
    </source>
</evidence>
<accession>A0ABS1MJH9</accession>
<proteinExistence type="predicted"/>
<dbReference type="Proteomes" id="UP000602198">
    <property type="component" value="Unassembled WGS sequence"/>
</dbReference>
<gene>
    <name evidence="2" type="ORF">JK358_37980</name>
</gene>
<reference evidence="2 3" key="1">
    <citation type="submission" date="2021-01" db="EMBL/GenBank/DDBJ databases">
        <title>WGS of actinomycetes isolated from Thailand.</title>
        <authorList>
            <person name="Thawai C."/>
        </authorList>
    </citation>
    <scope>NUCLEOTIDE SEQUENCE [LARGE SCALE GENOMIC DNA]</scope>
    <source>
        <strain evidence="2 3">LPG 2</strain>
    </source>
</reference>
<dbReference type="Gene3D" id="1.10.10.2840">
    <property type="entry name" value="PucR C-terminal helix-turn-helix domain"/>
    <property type="match status" value="1"/>
</dbReference>
<dbReference type="InterPro" id="IPR051448">
    <property type="entry name" value="CdaR-like_regulators"/>
</dbReference>
<keyword evidence="3" id="KW-1185">Reference proteome</keyword>
<evidence type="ECO:0000313" key="3">
    <source>
        <dbReference type="Proteomes" id="UP000602198"/>
    </source>
</evidence>
<feature type="domain" description="PucR C-terminal helix-turn-helix" evidence="1">
    <location>
        <begin position="189"/>
        <end position="245"/>
    </location>
</feature>
<name>A0ABS1MJH9_9NOCA</name>